<evidence type="ECO:0000313" key="3">
    <source>
        <dbReference type="Proteomes" id="UP000808349"/>
    </source>
</evidence>
<dbReference type="Proteomes" id="UP000808349">
    <property type="component" value="Unassembled WGS sequence"/>
</dbReference>
<organism evidence="2 3">
    <name type="scientific">Candidatus Defluviibacterium haderslevense</name>
    <dbReference type="NCBI Taxonomy" id="2981993"/>
    <lineage>
        <taxon>Bacteria</taxon>
        <taxon>Pseudomonadati</taxon>
        <taxon>Bacteroidota</taxon>
        <taxon>Saprospiria</taxon>
        <taxon>Saprospirales</taxon>
        <taxon>Saprospiraceae</taxon>
        <taxon>Candidatus Defluviibacterium</taxon>
    </lineage>
</organism>
<dbReference type="Gene3D" id="2.60.40.10">
    <property type="entry name" value="Immunoglobulins"/>
    <property type="match status" value="2"/>
</dbReference>
<keyword evidence="1" id="KW-0732">Signal</keyword>
<proteinExistence type="predicted"/>
<dbReference type="EMBL" id="JADKFW010000004">
    <property type="protein sequence ID" value="MBK9716747.1"/>
    <property type="molecule type" value="Genomic_DNA"/>
</dbReference>
<sequence length="1467" mass="160449">MNVKSNLLGLLFMAIISMPSLMAQCNFKVDAGPDILVCRKGDMDFFKGKITGNPFEYYWEPPTNLSNPKILNPKVTVFGPETYILVARGNDNTELINNGDFSAGNVGFYTDYMVGNMSCYGAGYLDCEGTYDVITNPQFGHTGFAPCGDHTSGSGNMMVLNGAANLQNVWCQTINVMPDMDYTLSAWITAVVSAAPPILQFSMNGDPIGNVFNASGAVCNWQNFTTTFNVGANTSIEICIVNLNTATGGNDFAVDDISLKKICEIRDTVEVDVIDIVASIDIPEIVNCDRPVITLDGSASSSGPGWTYQWTSNPGKIVSGGKTNQAKIEGPGMYTLTVCAPLPNCCESVTVEVLGNITPPKVTASTTDTLGCGKDFATIKAKSNNFEVRYFWSGPTGFSSEDQNPVVTEAGTYIITVVDEYNCKGIDSVKVLERSENPKVTIDYLNINCKSDTSILKANSSIKNSNFKWLGPKGKTNTGDEWIVADSGTFYLITTTPSGCIRTDSFQIKLDKTPPQYSYSVDTMNCLKDTATLFLNQKNNTDLIRLTGPGAIIKLDSQHYKITQAGTYQIELEGTNGCITKQNIEIFQDIKKPIITSHDDTINCLKNQITLLSFTSDSSANIIWKNPSGNIFQTKQLLTSDGGTYTLVARSSNGCADSIQVKVLVDTVKAQLNISSDTLTCTKTNVILNPLGDTTRLNFKWSGPGNFNSILKNPQINVPGLYTLQVEKPNYCISDVSVNIIQDIQKPVLTSQNDILSCAVDSIQLKATISNHNGTLYWKGPNGNVLPVLNPFIKTAGEYILYARNTNGCSDSFMITISQDIRKPDLTLNNDTLNCLKKQITLTPQSSFDSLSYSWVGPNGFTSSQDRITINTGGTYTIRIQTPQKCFSEQTVTIAQDTLTPKINLTPDTLDCLKTSIILGYTTNDAILNQLWSGPNNYTSTNKDASISQGGFYDLFVTGINFCTQASRIFIVQDTIKPTLMANTDTITCNKKTITLQAKSNTGINFLWILPNGTNDNQAQLTTSLPGTYQVTTAGVNHCKEQISIFVGIDTLAPRLEVFNDTINCNFPVANLKIKTSTNNLSYLWNGPKQFKSNKAVETTTIPGLYELSIQGLNGCITKGFITVAIDTIRPRFIATADSIDCKHSLATIQVIGIKPNQIISWNNLGGQMVSNQSLWTTSNSGIYSILVTDTLNGCKTSSLVEVKKDSLLIVDLNLNTQSPKCGKEFGATKIINIIGGHGSFNYSLDNGKTFTKKSSFDQLLPGNYSLLVRDTIGCEFSKSFDIIQLPFVITDLSPELTLELGETQQVQLNVNLAPNMIRTITWSPGLGLSCTDCTNPIISTFEDTEYSVTVIDTNGCESTSRIRVKVKSPEAWLPNVFSPNGDLINDYFYVHTSSKDNILIKKFQIYDRWGDQVFESTNSSPNIPNQGWNGYSRQKGCNPGVFVYWVELELLNGKKYILKGDVTLCK</sequence>
<accession>A0A9D7S6G8</accession>
<protein>
    <submittedName>
        <fullName evidence="2">Gliding motility-associated C-terminal domain-containing protein</fullName>
    </submittedName>
</protein>
<feature type="signal peptide" evidence="1">
    <location>
        <begin position="1"/>
        <end position="23"/>
    </location>
</feature>
<dbReference type="Gene3D" id="2.60.120.260">
    <property type="entry name" value="Galactose-binding domain-like"/>
    <property type="match status" value="1"/>
</dbReference>
<dbReference type="InterPro" id="IPR013783">
    <property type="entry name" value="Ig-like_fold"/>
</dbReference>
<comment type="caution">
    <text evidence="2">The sequence shown here is derived from an EMBL/GenBank/DDBJ whole genome shotgun (WGS) entry which is preliminary data.</text>
</comment>
<dbReference type="Pfam" id="PF13585">
    <property type="entry name" value="CHU_C"/>
    <property type="match status" value="1"/>
</dbReference>
<evidence type="ECO:0000256" key="1">
    <source>
        <dbReference type="SAM" id="SignalP"/>
    </source>
</evidence>
<gene>
    <name evidence="2" type="ORF">IPO85_04385</name>
</gene>
<feature type="chain" id="PRO_5038899602" evidence="1">
    <location>
        <begin position="24"/>
        <end position="1467"/>
    </location>
</feature>
<reference evidence="2 3" key="1">
    <citation type="submission" date="2020-10" db="EMBL/GenBank/DDBJ databases">
        <title>Connecting structure to function with the recovery of over 1000 high-quality activated sludge metagenome-assembled genomes encoding full-length rRNA genes using long-read sequencing.</title>
        <authorList>
            <person name="Singleton C.M."/>
            <person name="Petriglieri F."/>
            <person name="Kristensen J.M."/>
            <person name="Kirkegaard R.H."/>
            <person name="Michaelsen T.Y."/>
            <person name="Andersen M.H."/>
            <person name="Karst S.M."/>
            <person name="Dueholm M.S."/>
            <person name="Nielsen P.H."/>
            <person name="Albertsen M."/>
        </authorList>
    </citation>
    <scope>NUCLEOTIDE SEQUENCE [LARGE SCALE GENOMIC DNA]</scope>
    <source>
        <strain evidence="2">Ribe_18-Q3-R11-54_BAT3C.373</strain>
    </source>
</reference>
<evidence type="ECO:0000313" key="2">
    <source>
        <dbReference type="EMBL" id="MBK9716747.1"/>
    </source>
</evidence>
<name>A0A9D7S6G8_9BACT</name>